<dbReference type="eggNOG" id="COG2608">
    <property type="taxonomic scope" value="Bacteria"/>
</dbReference>
<evidence type="ECO:0000259" key="2">
    <source>
        <dbReference type="PROSITE" id="PS50846"/>
    </source>
</evidence>
<dbReference type="InterPro" id="IPR006121">
    <property type="entry name" value="HMA_dom"/>
</dbReference>
<dbReference type="Proteomes" id="UP000182584">
    <property type="component" value="Unassembled WGS sequence"/>
</dbReference>
<feature type="domain" description="HMA" evidence="2">
    <location>
        <begin position="54"/>
        <end position="118"/>
    </location>
</feature>
<dbReference type="OrthoDB" id="9813965at2"/>
<dbReference type="InterPro" id="IPR036163">
    <property type="entry name" value="HMA_dom_sf"/>
</dbReference>
<dbReference type="Gene3D" id="3.30.70.100">
    <property type="match status" value="1"/>
</dbReference>
<keyword evidence="1" id="KW-0479">Metal-binding</keyword>
<dbReference type="Pfam" id="PF00403">
    <property type="entry name" value="HMA"/>
    <property type="match status" value="1"/>
</dbReference>
<dbReference type="CDD" id="cd00371">
    <property type="entry name" value="HMA"/>
    <property type="match status" value="1"/>
</dbReference>
<dbReference type="RefSeq" id="WP_074754445.1">
    <property type="nucleotide sequence ID" value="NZ_FOGJ01000003.1"/>
</dbReference>
<protein>
    <submittedName>
        <fullName evidence="3">Copper chaperone CopZ</fullName>
    </submittedName>
</protein>
<dbReference type="EMBL" id="FOGJ01000003">
    <property type="protein sequence ID" value="SER26844.1"/>
    <property type="molecule type" value="Genomic_DNA"/>
</dbReference>
<reference evidence="3 4" key="1">
    <citation type="submission" date="2016-10" db="EMBL/GenBank/DDBJ databases">
        <authorList>
            <person name="de Groot N.N."/>
        </authorList>
    </citation>
    <scope>NUCLEOTIDE SEQUENCE [LARGE SCALE GENOMIC DNA]</scope>
    <source>
        <strain evidence="3 4">AR40</strain>
    </source>
</reference>
<dbReference type="GO" id="GO:0046872">
    <property type="term" value="F:metal ion binding"/>
    <property type="evidence" value="ECO:0007669"/>
    <property type="project" value="UniProtKB-KW"/>
</dbReference>
<dbReference type="PROSITE" id="PS01047">
    <property type="entry name" value="HMA_1"/>
    <property type="match status" value="1"/>
</dbReference>
<dbReference type="AlphaFoldDB" id="A0A1H9MT16"/>
<dbReference type="FunFam" id="3.30.70.100:FF:000001">
    <property type="entry name" value="ATPase copper transporting beta"/>
    <property type="match status" value="1"/>
</dbReference>
<dbReference type="PROSITE" id="PS50846">
    <property type="entry name" value="HMA_2"/>
    <property type="match status" value="1"/>
</dbReference>
<evidence type="ECO:0000256" key="1">
    <source>
        <dbReference type="ARBA" id="ARBA00022723"/>
    </source>
</evidence>
<organism evidence="3 4">
    <name type="scientific">Butyrivibrio fibrisolvens</name>
    <dbReference type="NCBI Taxonomy" id="831"/>
    <lineage>
        <taxon>Bacteria</taxon>
        <taxon>Bacillati</taxon>
        <taxon>Bacillota</taxon>
        <taxon>Clostridia</taxon>
        <taxon>Lachnospirales</taxon>
        <taxon>Lachnospiraceae</taxon>
        <taxon>Butyrivibrio</taxon>
    </lineage>
</organism>
<gene>
    <name evidence="3" type="ORF">SAMN04487884_103231</name>
</gene>
<proteinExistence type="predicted"/>
<name>A0A1H9MT16_BUTFI</name>
<dbReference type="InterPro" id="IPR017969">
    <property type="entry name" value="Heavy-metal-associated_CS"/>
</dbReference>
<evidence type="ECO:0000313" key="4">
    <source>
        <dbReference type="Proteomes" id="UP000182584"/>
    </source>
</evidence>
<evidence type="ECO:0000313" key="3">
    <source>
        <dbReference type="EMBL" id="SER26844.1"/>
    </source>
</evidence>
<dbReference type="SUPFAM" id="SSF55008">
    <property type="entry name" value="HMA, heavy metal-associated domain"/>
    <property type="match status" value="1"/>
</dbReference>
<sequence length="124" mass="13569">MSFSNVIVIAILAAVVFIALKGSISHFKGEGGCCGGGGSVEKEPDKKLSGPVIRTKVFKIDGMHCENCSNKVKRTINRIDGVSAKVNLRKKEAVVRYEKDVDDSLITKEIEDLGYKVTEYYGKK</sequence>
<accession>A0A1H9MT16</accession>